<dbReference type="Pfam" id="PF09912">
    <property type="entry name" value="DUF2141"/>
    <property type="match status" value="1"/>
</dbReference>
<sequence>MLYSLFLAFQLFQYSIQETETTGTITVEVSEFKNTDGHLLISLFNSAEHFPDNAEESFKNKKVEVDQNKLEVVFENVPFGEYALVFLHDENENGEMDTNFVGAPKEGYGASNDAVNTFSAPKYSDAKFNLNSKTKEISLKVFY</sequence>
<keyword evidence="2" id="KW-1185">Reference proteome</keyword>
<dbReference type="InterPro" id="IPR018673">
    <property type="entry name" value="DUF2141"/>
</dbReference>
<accession>A0A934WX49</accession>
<dbReference type="RefSeq" id="WP_201430237.1">
    <property type="nucleotide sequence ID" value="NZ_JAEQBW010000002.1"/>
</dbReference>
<evidence type="ECO:0000313" key="2">
    <source>
        <dbReference type="Proteomes" id="UP000611723"/>
    </source>
</evidence>
<organism evidence="1 2">
    <name type="scientific">Marivirga aurantiaca</name>
    <dbReference type="NCBI Taxonomy" id="2802615"/>
    <lineage>
        <taxon>Bacteria</taxon>
        <taxon>Pseudomonadati</taxon>
        <taxon>Bacteroidota</taxon>
        <taxon>Cytophagia</taxon>
        <taxon>Cytophagales</taxon>
        <taxon>Marivirgaceae</taxon>
        <taxon>Marivirga</taxon>
    </lineage>
</organism>
<proteinExistence type="predicted"/>
<reference evidence="1" key="1">
    <citation type="submission" date="2021-01" db="EMBL/GenBank/DDBJ databases">
        <title>Marivirga aurantiaca sp. nov., isolated from intertidal surface sediments.</title>
        <authorList>
            <person name="Zhang M."/>
        </authorList>
    </citation>
    <scope>NUCLEOTIDE SEQUENCE</scope>
    <source>
        <strain evidence="1">S37H4</strain>
    </source>
</reference>
<protein>
    <submittedName>
        <fullName evidence="1">DUF2141 domain-containing protein</fullName>
    </submittedName>
</protein>
<dbReference type="AlphaFoldDB" id="A0A934WX49"/>
<name>A0A934WX49_9BACT</name>
<comment type="caution">
    <text evidence="1">The sequence shown here is derived from an EMBL/GenBank/DDBJ whole genome shotgun (WGS) entry which is preliminary data.</text>
</comment>
<evidence type="ECO:0000313" key="1">
    <source>
        <dbReference type="EMBL" id="MBK6264546.1"/>
    </source>
</evidence>
<dbReference type="Proteomes" id="UP000611723">
    <property type="component" value="Unassembled WGS sequence"/>
</dbReference>
<gene>
    <name evidence="1" type="ORF">JKA74_05805</name>
</gene>
<dbReference type="EMBL" id="JAEQBW010000002">
    <property type="protein sequence ID" value="MBK6264546.1"/>
    <property type="molecule type" value="Genomic_DNA"/>
</dbReference>